<gene>
    <name evidence="2" type="ORF">EZ428_01845</name>
</gene>
<feature type="domain" description="DUF4422" evidence="1">
    <location>
        <begin position="8"/>
        <end position="257"/>
    </location>
</feature>
<organism evidence="2 3">
    <name type="scientific">Pedobacter frigiditerrae</name>
    <dbReference type="NCBI Taxonomy" id="2530452"/>
    <lineage>
        <taxon>Bacteria</taxon>
        <taxon>Pseudomonadati</taxon>
        <taxon>Bacteroidota</taxon>
        <taxon>Sphingobacteriia</taxon>
        <taxon>Sphingobacteriales</taxon>
        <taxon>Sphingobacteriaceae</taxon>
        <taxon>Pedobacter</taxon>
    </lineage>
</organism>
<protein>
    <submittedName>
        <fullName evidence="2">DUF4422 domain-containing protein</fullName>
    </submittedName>
</protein>
<keyword evidence="3" id="KW-1185">Reference proteome</keyword>
<dbReference type="AlphaFoldDB" id="A0A4R0N2G2"/>
<evidence type="ECO:0000313" key="2">
    <source>
        <dbReference type="EMBL" id="TCC93537.1"/>
    </source>
</evidence>
<dbReference type="Proteomes" id="UP000292884">
    <property type="component" value="Unassembled WGS sequence"/>
</dbReference>
<evidence type="ECO:0000313" key="3">
    <source>
        <dbReference type="Proteomes" id="UP000292884"/>
    </source>
</evidence>
<dbReference type="RefSeq" id="WP_131551405.1">
    <property type="nucleotide sequence ID" value="NZ_SJSK01000001.1"/>
</dbReference>
<comment type="caution">
    <text evidence="2">The sequence shown here is derived from an EMBL/GenBank/DDBJ whole genome shotgun (WGS) entry which is preliminary data.</text>
</comment>
<accession>A0A4R0N2G2</accession>
<evidence type="ECO:0000259" key="1">
    <source>
        <dbReference type="Pfam" id="PF14393"/>
    </source>
</evidence>
<name>A0A4R0N2G2_9SPHI</name>
<proteinExistence type="predicted"/>
<dbReference type="EMBL" id="SJSK01000001">
    <property type="protein sequence ID" value="TCC93537.1"/>
    <property type="molecule type" value="Genomic_DNA"/>
</dbReference>
<dbReference type="Pfam" id="PF14393">
    <property type="entry name" value="DUF4422"/>
    <property type="match status" value="1"/>
</dbReference>
<reference evidence="2 3" key="1">
    <citation type="submission" date="2019-02" db="EMBL/GenBank/DDBJ databases">
        <title>Pedobacter sp. RP-1-13 sp. nov., isolated from Arctic soil.</title>
        <authorList>
            <person name="Dahal R.H."/>
        </authorList>
    </citation>
    <scope>NUCLEOTIDE SEQUENCE [LARGE SCALE GENOMIC DNA]</scope>
    <source>
        <strain evidence="2 3">RP-1-13</strain>
    </source>
</reference>
<sequence length="270" mass="31791">MYDKDLTIFSVFHKEYPVPNCSFIKPIQVGKDKSQIDLGFLSDSDGENISDRNSRFCETTALYWIWKNLDKIDSQYIGLSHYRRYFSLPEVEIKQNFWRQKKNQVNSDAYIKSLSDANLDAISSPMIKNHLLEKLNKKQIVLAKASSVGCLGVYPLNIKDQFIYYHLREDWALFEEALEKLAPTYFEFAKTFFSSGNTMHCYHMFTADKQFIEAYCSWLFPILFELEKTIKVSPYAYQNRTIGFLSERLLNLYIYKKQLSISEMPIVYFT</sequence>
<dbReference type="OrthoDB" id="9798746at2"/>
<dbReference type="InterPro" id="IPR025536">
    <property type="entry name" value="DUF4422"/>
</dbReference>